<dbReference type="PANTHER" id="PTHR43155:SF2">
    <property type="entry name" value="CYCLIC DI-GMP PHOSPHODIESTERASE PA4108"/>
    <property type="match status" value="1"/>
</dbReference>
<dbReference type="NCBIfam" id="TIGR00277">
    <property type="entry name" value="HDIG"/>
    <property type="match status" value="1"/>
</dbReference>
<accession>A0A4R7B5S3</accession>
<evidence type="ECO:0000313" key="3">
    <source>
        <dbReference type="Proteomes" id="UP000295611"/>
    </source>
</evidence>
<dbReference type="EMBL" id="SNZP01000006">
    <property type="protein sequence ID" value="TDR79968.1"/>
    <property type="molecule type" value="Genomic_DNA"/>
</dbReference>
<organism evidence="2 3">
    <name type="scientific">Paludibacterium purpuratum</name>
    <dbReference type="NCBI Taxonomy" id="1144873"/>
    <lineage>
        <taxon>Bacteria</taxon>
        <taxon>Pseudomonadati</taxon>
        <taxon>Pseudomonadota</taxon>
        <taxon>Betaproteobacteria</taxon>
        <taxon>Neisseriales</taxon>
        <taxon>Chromobacteriaceae</taxon>
        <taxon>Paludibacterium</taxon>
    </lineage>
</organism>
<dbReference type="InterPro" id="IPR021812">
    <property type="entry name" value="DUF3391"/>
</dbReference>
<sequence length="407" mass="45883">MIKKIPVERLRPGMFLHNLNSGWMSHPFLRNRFLVTEESMVEKIIGAGIHELYIDTSRGLDDADAPTEAEVNQQLMEEMQAAVSSEAPYRCTTVAEELPNARRLRARATRIIRSVMQDAKMGKAINLEEVNQLVGEIIESILRNDSALMLLLRVRAQNDYTLVHSVAVSAMMVTFCYALNCDRATLHQAGVGGLLHDIGKVRVPVEILNKPGRYTEYEYDVMKRHPKHGLEILQMLEGIPHEALDVALNHHERLDGSGYPHGQGRETISRMARMAAIADVYDAITSDRCYHTAMPPTAALKKMWEWSRHHFDPDLMRAFMTAIGIYPVGTLVKLESGRIAVVVEPHEHEVLKPKVRAFFSTHSNLHIPTQLIDLSRPFGAGGGDRIVGYEDPRKWNLDPTRYLSDAP</sequence>
<dbReference type="InterPro" id="IPR006675">
    <property type="entry name" value="HDIG_dom"/>
</dbReference>
<dbReference type="RefSeq" id="WP_133680225.1">
    <property type="nucleotide sequence ID" value="NZ_SNZP01000006.1"/>
</dbReference>
<dbReference type="OrthoDB" id="9764808at2"/>
<gene>
    <name evidence="2" type="ORF">DFP86_106108</name>
</gene>
<keyword evidence="2" id="KW-0808">Transferase</keyword>
<keyword evidence="3" id="KW-1185">Reference proteome</keyword>
<dbReference type="SUPFAM" id="SSF109604">
    <property type="entry name" value="HD-domain/PDEase-like"/>
    <property type="match status" value="1"/>
</dbReference>
<comment type="caution">
    <text evidence="2">The sequence shown here is derived from an EMBL/GenBank/DDBJ whole genome shotgun (WGS) entry which is preliminary data.</text>
</comment>
<dbReference type="InterPro" id="IPR037522">
    <property type="entry name" value="HD_GYP_dom"/>
</dbReference>
<protein>
    <submittedName>
        <fullName evidence="2">Putative nucleotidyltransferase with HDIG domain</fullName>
    </submittedName>
</protein>
<dbReference type="AlphaFoldDB" id="A0A4R7B5S3"/>
<dbReference type="Pfam" id="PF13487">
    <property type="entry name" value="HD_5"/>
    <property type="match status" value="1"/>
</dbReference>
<dbReference type="SMART" id="SM00471">
    <property type="entry name" value="HDc"/>
    <property type="match status" value="1"/>
</dbReference>
<proteinExistence type="predicted"/>
<feature type="domain" description="HD-GYP" evidence="1">
    <location>
        <begin position="139"/>
        <end position="335"/>
    </location>
</feature>
<dbReference type="GO" id="GO:0008081">
    <property type="term" value="F:phosphoric diester hydrolase activity"/>
    <property type="evidence" value="ECO:0007669"/>
    <property type="project" value="UniProtKB-ARBA"/>
</dbReference>
<dbReference type="PANTHER" id="PTHR43155">
    <property type="entry name" value="CYCLIC DI-GMP PHOSPHODIESTERASE PA4108-RELATED"/>
    <property type="match status" value="1"/>
</dbReference>
<dbReference type="PROSITE" id="PS51832">
    <property type="entry name" value="HD_GYP"/>
    <property type="match status" value="1"/>
</dbReference>
<reference evidence="2 3" key="1">
    <citation type="submission" date="2019-03" db="EMBL/GenBank/DDBJ databases">
        <title>Genomic Encyclopedia of Type Strains, Phase III (KMG-III): the genomes of soil and plant-associated and newly described type strains.</title>
        <authorList>
            <person name="Whitman W."/>
        </authorList>
    </citation>
    <scope>NUCLEOTIDE SEQUENCE [LARGE SCALE GENOMIC DNA]</scope>
    <source>
        <strain evidence="2 3">CECT 8976</strain>
    </source>
</reference>
<dbReference type="InterPro" id="IPR003607">
    <property type="entry name" value="HD/PDEase_dom"/>
</dbReference>
<name>A0A4R7B5S3_9NEIS</name>
<dbReference type="Gene3D" id="1.10.3210.10">
    <property type="entry name" value="Hypothetical protein af1432"/>
    <property type="match status" value="1"/>
</dbReference>
<evidence type="ECO:0000259" key="1">
    <source>
        <dbReference type="PROSITE" id="PS51832"/>
    </source>
</evidence>
<dbReference type="GO" id="GO:0016740">
    <property type="term" value="F:transferase activity"/>
    <property type="evidence" value="ECO:0007669"/>
    <property type="project" value="UniProtKB-KW"/>
</dbReference>
<evidence type="ECO:0000313" key="2">
    <source>
        <dbReference type="EMBL" id="TDR79968.1"/>
    </source>
</evidence>
<dbReference type="Pfam" id="PF11871">
    <property type="entry name" value="DUF3391"/>
    <property type="match status" value="1"/>
</dbReference>
<dbReference type="Proteomes" id="UP000295611">
    <property type="component" value="Unassembled WGS sequence"/>
</dbReference>
<dbReference type="CDD" id="cd00077">
    <property type="entry name" value="HDc"/>
    <property type="match status" value="1"/>
</dbReference>